<dbReference type="Proteomes" id="UP000494165">
    <property type="component" value="Unassembled WGS sequence"/>
</dbReference>
<evidence type="ECO:0000313" key="3">
    <source>
        <dbReference type="Proteomes" id="UP000494165"/>
    </source>
</evidence>
<dbReference type="CDD" id="cd00154">
    <property type="entry name" value="Rab"/>
    <property type="match status" value="1"/>
</dbReference>
<dbReference type="SMART" id="SM00175">
    <property type="entry name" value="RAB"/>
    <property type="match status" value="1"/>
</dbReference>
<protein>
    <submittedName>
        <fullName evidence="2">Uncharacterized protein</fullName>
    </submittedName>
</protein>
<dbReference type="InterPro" id="IPR050209">
    <property type="entry name" value="Rab_GTPases_membrane_traffic"/>
</dbReference>
<dbReference type="AlphaFoldDB" id="A0A8S1CAR2"/>
<dbReference type="OrthoDB" id="28034at2759"/>
<dbReference type="PROSITE" id="PS51421">
    <property type="entry name" value="RAS"/>
    <property type="match status" value="1"/>
</dbReference>
<accession>A0A8S1CAR2</accession>
<dbReference type="InterPro" id="IPR001806">
    <property type="entry name" value="Small_GTPase"/>
</dbReference>
<comment type="caution">
    <text evidence="2">The sequence shown here is derived from an EMBL/GenBank/DDBJ whole genome shotgun (WGS) entry which is preliminary data.</text>
</comment>
<dbReference type="PRINTS" id="PR00449">
    <property type="entry name" value="RASTRNSFRMNG"/>
</dbReference>
<organism evidence="2 3">
    <name type="scientific">Cloeon dipterum</name>
    <dbReference type="NCBI Taxonomy" id="197152"/>
    <lineage>
        <taxon>Eukaryota</taxon>
        <taxon>Metazoa</taxon>
        <taxon>Ecdysozoa</taxon>
        <taxon>Arthropoda</taxon>
        <taxon>Hexapoda</taxon>
        <taxon>Insecta</taxon>
        <taxon>Pterygota</taxon>
        <taxon>Palaeoptera</taxon>
        <taxon>Ephemeroptera</taxon>
        <taxon>Pisciforma</taxon>
        <taxon>Baetidae</taxon>
        <taxon>Cloeon</taxon>
    </lineage>
</organism>
<dbReference type="Gene3D" id="3.40.50.300">
    <property type="entry name" value="P-loop containing nucleotide triphosphate hydrolases"/>
    <property type="match status" value="1"/>
</dbReference>
<dbReference type="PROSITE" id="PS51419">
    <property type="entry name" value="RAB"/>
    <property type="match status" value="1"/>
</dbReference>
<proteinExistence type="inferred from homology"/>
<dbReference type="PANTHER" id="PTHR47979">
    <property type="entry name" value="DRAB11-RELATED"/>
    <property type="match status" value="1"/>
</dbReference>
<dbReference type="GO" id="GO:0003924">
    <property type="term" value="F:GTPase activity"/>
    <property type="evidence" value="ECO:0007669"/>
    <property type="project" value="InterPro"/>
</dbReference>
<sequence>MALTKVPEQKVILCGEYGVGKSSLFRRYAANTFVSSSDRQSTLGLDHYERQYKVNDKFIKLQLWDTGGMERVASITSSYYKFAEAAILVFSLDNPASFHVLSQHLLDIVTYAENAKIFLCGNKSDLGAQQVTDQDMETFCEQCHNLVSATYRTSCKTGQGVEEMFSDIAQHLVQANRSRLELQAMDTDSFKITPPGPEPADPSCLCVKNVKCCCVVG</sequence>
<dbReference type="InterPro" id="IPR005225">
    <property type="entry name" value="Small_GTP-bd"/>
</dbReference>
<keyword evidence="3" id="KW-1185">Reference proteome</keyword>
<dbReference type="SMART" id="SM00176">
    <property type="entry name" value="RAN"/>
    <property type="match status" value="1"/>
</dbReference>
<dbReference type="InterPro" id="IPR027417">
    <property type="entry name" value="P-loop_NTPase"/>
</dbReference>
<dbReference type="EMBL" id="CADEPI010000025">
    <property type="protein sequence ID" value="CAB3366456.1"/>
    <property type="molecule type" value="Genomic_DNA"/>
</dbReference>
<dbReference type="FunFam" id="3.40.50.300:FF:001329">
    <property type="entry name" value="Small GTP-binding protein, putative"/>
    <property type="match status" value="1"/>
</dbReference>
<dbReference type="GO" id="GO:0005525">
    <property type="term" value="F:GTP binding"/>
    <property type="evidence" value="ECO:0007669"/>
    <property type="project" value="InterPro"/>
</dbReference>
<dbReference type="NCBIfam" id="TIGR00231">
    <property type="entry name" value="small_GTP"/>
    <property type="match status" value="1"/>
</dbReference>
<dbReference type="SMART" id="SM00173">
    <property type="entry name" value="RAS"/>
    <property type="match status" value="1"/>
</dbReference>
<evidence type="ECO:0000256" key="1">
    <source>
        <dbReference type="ARBA" id="ARBA00006270"/>
    </source>
</evidence>
<reference evidence="2 3" key="1">
    <citation type="submission" date="2020-04" db="EMBL/GenBank/DDBJ databases">
        <authorList>
            <person name="Alioto T."/>
            <person name="Alioto T."/>
            <person name="Gomez Garrido J."/>
        </authorList>
    </citation>
    <scope>NUCLEOTIDE SEQUENCE [LARGE SCALE GENOMIC DNA]</scope>
</reference>
<name>A0A8S1CAR2_9INSE</name>
<dbReference type="Pfam" id="PF00071">
    <property type="entry name" value="Ras"/>
    <property type="match status" value="1"/>
</dbReference>
<gene>
    <name evidence="2" type="ORF">CLODIP_2_CD00069</name>
</gene>
<comment type="similarity">
    <text evidence="1">Belongs to the small GTPase superfamily. Rab family.</text>
</comment>
<evidence type="ECO:0000313" key="2">
    <source>
        <dbReference type="EMBL" id="CAB3366456.1"/>
    </source>
</evidence>
<dbReference type="SUPFAM" id="SSF52540">
    <property type="entry name" value="P-loop containing nucleoside triphosphate hydrolases"/>
    <property type="match status" value="1"/>
</dbReference>
<dbReference type="SMART" id="SM00174">
    <property type="entry name" value="RHO"/>
    <property type="match status" value="1"/>
</dbReference>